<organism evidence="1">
    <name type="scientific">Rhizophora mucronata</name>
    <name type="common">Asiatic mangrove</name>
    <dbReference type="NCBI Taxonomy" id="61149"/>
    <lineage>
        <taxon>Eukaryota</taxon>
        <taxon>Viridiplantae</taxon>
        <taxon>Streptophyta</taxon>
        <taxon>Embryophyta</taxon>
        <taxon>Tracheophyta</taxon>
        <taxon>Spermatophyta</taxon>
        <taxon>Magnoliopsida</taxon>
        <taxon>eudicotyledons</taxon>
        <taxon>Gunneridae</taxon>
        <taxon>Pentapetalae</taxon>
        <taxon>rosids</taxon>
        <taxon>fabids</taxon>
        <taxon>Malpighiales</taxon>
        <taxon>Rhizophoraceae</taxon>
        <taxon>Rhizophora</taxon>
    </lineage>
</organism>
<protein>
    <submittedName>
        <fullName evidence="1">Uncharacterized protein</fullName>
    </submittedName>
</protein>
<proteinExistence type="predicted"/>
<name>A0A2P2PGV1_RHIMU</name>
<sequence>MNIFHRLWRLLRSMAPPRPWLPTNKPVYNE</sequence>
<dbReference type="AlphaFoldDB" id="A0A2P2PGV1"/>
<evidence type="ECO:0000313" key="1">
    <source>
        <dbReference type="EMBL" id="MBX53984.1"/>
    </source>
</evidence>
<dbReference type="EMBL" id="GGEC01073500">
    <property type="protein sequence ID" value="MBX53984.1"/>
    <property type="molecule type" value="Transcribed_RNA"/>
</dbReference>
<accession>A0A2P2PGV1</accession>
<reference evidence="1" key="1">
    <citation type="submission" date="2018-02" db="EMBL/GenBank/DDBJ databases">
        <title>Rhizophora mucronata_Transcriptome.</title>
        <authorList>
            <person name="Meera S.P."/>
            <person name="Sreeshan A."/>
            <person name="Augustine A."/>
        </authorList>
    </citation>
    <scope>NUCLEOTIDE SEQUENCE</scope>
    <source>
        <tissue evidence="1">Leaf</tissue>
    </source>
</reference>